<dbReference type="Proteomes" id="UP001164746">
    <property type="component" value="Chromosome 16"/>
</dbReference>
<sequence>MASIGNMNEKYDAISEEDHNKFKTAFKEEGVGSPNFPKATYLEQIGFEKFYFFIIMTATRFTENDAWLGKMVKVRKRSVSTSEQKLTLI</sequence>
<organism evidence="1 2">
    <name type="scientific">Mya arenaria</name>
    <name type="common">Soft-shell clam</name>
    <dbReference type="NCBI Taxonomy" id="6604"/>
    <lineage>
        <taxon>Eukaryota</taxon>
        <taxon>Metazoa</taxon>
        <taxon>Spiralia</taxon>
        <taxon>Lophotrochozoa</taxon>
        <taxon>Mollusca</taxon>
        <taxon>Bivalvia</taxon>
        <taxon>Autobranchia</taxon>
        <taxon>Heteroconchia</taxon>
        <taxon>Euheterodonta</taxon>
        <taxon>Imparidentia</taxon>
        <taxon>Neoheterodontei</taxon>
        <taxon>Myida</taxon>
        <taxon>Myoidea</taxon>
        <taxon>Myidae</taxon>
        <taxon>Mya</taxon>
    </lineage>
</organism>
<reference evidence="1" key="1">
    <citation type="submission" date="2022-11" db="EMBL/GenBank/DDBJ databases">
        <title>Centuries of genome instability and evolution in soft-shell clam transmissible cancer (bioRxiv).</title>
        <authorList>
            <person name="Hart S.F.M."/>
            <person name="Yonemitsu M.A."/>
            <person name="Giersch R.M."/>
            <person name="Beal B.F."/>
            <person name="Arriagada G."/>
            <person name="Davis B.W."/>
            <person name="Ostrander E.A."/>
            <person name="Goff S.P."/>
            <person name="Metzger M.J."/>
        </authorList>
    </citation>
    <scope>NUCLEOTIDE SEQUENCE</scope>
    <source>
        <strain evidence="1">MELC-2E11</strain>
        <tissue evidence="1">Siphon/mantle</tissue>
    </source>
</reference>
<dbReference type="Pfam" id="PF05049">
    <property type="entry name" value="IIGP"/>
    <property type="match status" value="1"/>
</dbReference>
<gene>
    <name evidence="1" type="ORF">MAR_003712</name>
</gene>
<dbReference type="EMBL" id="CP111027">
    <property type="protein sequence ID" value="WAR30144.1"/>
    <property type="molecule type" value="Genomic_DNA"/>
</dbReference>
<dbReference type="InterPro" id="IPR027417">
    <property type="entry name" value="P-loop_NTPase"/>
</dbReference>
<dbReference type="InterPro" id="IPR007743">
    <property type="entry name" value="Immunity-related_GTPase-like"/>
</dbReference>
<accession>A0ABY7G9Y5</accession>
<evidence type="ECO:0000313" key="1">
    <source>
        <dbReference type="EMBL" id="WAR30144.1"/>
    </source>
</evidence>
<keyword evidence="2" id="KW-1185">Reference proteome</keyword>
<protein>
    <submittedName>
        <fullName evidence="1">IIGP1-like protein</fullName>
    </submittedName>
</protein>
<evidence type="ECO:0000313" key="2">
    <source>
        <dbReference type="Proteomes" id="UP001164746"/>
    </source>
</evidence>
<proteinExistence type="predicted"/>
<name>A0ABY7G9Y5_MYAAR</name>
<dbReference type="Gene3D" id="3.40.50.300">
    <property type="entry name" value="P-loop containing nucleotide triphosphate hydrolases"/>
    <property type="match status" value="1"/>
</dbReference>